<dbReference type="Proteomes" id="UP000197446">
    <property type="component" value="Unassembled WGS sequence"/>
</dbReference>
<evidence type="ECO:0000313" key="5">
    <source>
        <dbReference type="Proteomes" id="UP000197446"/>
    </source>
</evidence>
<dbReference type="AlphaFoldDB" id="A0A254N718"/>
<comment type="cofactor">
    <cofactor evidence="1">
        <name>Mg(2+)</name>
        <dbReference type="ChEBI" id="CHEBI:18420"/>
    </cofactor>
</comment>
<name>A0A254N718_9BURK</name>
<keyword evidence="5" id="KW-1185">Reference proteome</keyword>
<dbReference type="Gene3D" id="3.90.79.10">
    <property type="entry name" value="Nucleoside Triphosphate Pyrophosphohydrolase"/>
    <property type="match status" value="1"/>
</dbReference>
<dbReference type="PANTHER" id="PTHR43046">
    <property type="entry name" value="GDP-MANNOSE MANNOSYL HYDROLASE"/>
    <property type="match status" value="1"/>
</dbReference>
<organism evidence="4 5">
    <name type="scientific">Roseateles puraquae</name>
    <dbReference type="NCBI Taxonomy" id="431059"/>
    <lineage>
        <taxon>Bacteria</taxon>
        <taxon>Pseudomonadati</taxon>
        <taxon>Pseudomonadota</taxon>
        <taxon>Betaproteobacteria</taxon>
        <taxon>Burkholderiales</taxon>
        <taxon>Sphaerotilaceae</taxon>
        <taxon>Roseateles</taxon>
    </lineage>
</organism>
<dbReference type="GO" id="GO:0016787">
    <property type="term" value="F:hydrolase activity"/>
    <property type="evidence" value="ECO:0007669"/>
    <property type="project" value="UniProtKB-KW"/>
</dbReference>
<evidence type="ECO:0000256" key="2">
    <source>
        <dbReference type="ARBA" id="ARBA00022801"/>
    </source>
</evidence>
<evidence type="ECO:0000256" key="1">
    <source>
        <dbReference type="ARBA" id="ARBA00001946"/>
    </source>
</evidence>
<reference evidence="4 5" key="1">
    <citation type="journal article" date="2007" name="Int. J. Syst. Evol. Microbiol.">
        <title>Description of Pelomonas aquatica sp. nov. and Pelomonas puraquae sp. nov., isolated from industrial and haemodialysis water.</title>
        <authorList>
            <person name="Gomila M."/>
            <person name="Bowien B."/>
            <person name="Falsen E."/>
            <person name="Moore E.R."/>
            <person name="Lalucat J."/>
        </authorList>
    </citation>
    <scope>NUCLEOTIDE SEQUENCE [LARGE SCALE GENOMIC DNA]</scope>
    <source>
        <strain evidence="4 5">CCUG 52769</strain>
    </source>
</reference>
<sequence>MTEYRDLDSGEVHRFCAGDFYVIYPGTKYIQRVKQNSRILFAKLPAGNDKVLEEAGEELLAWAHERLRVERLDLKGADAPAANSLVPATAAAIIDDEGRLLMVQRRDSGKWSMPGGTMEMTDSVASCVRREVLEETSIDVSVEGIIGTYTDPETRIAYSDGEVRREFSILFHCRPVAGKVSLDDESTDARWVALDAVLELPMAESQRKRIGDVLAFVHSRTVTIR</sequence>
<dbReference type="PROSITE" id="PS51462">
    <property type="entry name" value="NUDIX"/>
    <property type="match status" value="1"/>
</dbReference>
<evidence type="ECO:0000259" key="3">
    <source>
        <dbReference type="PROSITE" id="PS51462"/>
    </source>
</evidence>
<dbReference type="OrthoDB" id="9804442at2"/>
<accession>A0A254N718</accession>
<dbReference type="InterPro" id="IPR015797">
    <property type="entry name" value="NUDIX_hydrolase-like_dom_sf"/>
</dbReference>
<dbReference type="PANTHER" id="PTHR43046:SF16">
    <property type="entry name" value="ADP-RIBOSE PYROPHOSPHATASE YJHB-RELATED"/>
    <property type="match status" value="1"/>
</dbReference>
<protein>
    <submittedName>
        <fullName evidence="4">NUDIX hydrolase</fullName>
    </submittedName>
</protein>
<dbReference type="EMBL" id="NISI01000005">
    <property type="protein sequence ID" value="OWR03801.1"/>
    <property type="molecule type" value="Genomic_DNA"/>
</dbReference>
<dbReference type="SUPFAM" id="SSF55811">
    <property type="entry name" value="Nudix"/>
    <property type="match status" value="1"/>
</dbReference>
<dbReference type="InterPro" id="IPR000086">
    <property type="entry name" value="NUDIX_hydrolase_dom"/>
</dbReference>
<evidence type="ECO:0000313" key="4">
    <source>
        <dbReference type="EMBL" id="OWR03801.1"/>
    </source>
</evidence>
<proteinExistence type="predicted"/>
<feature type="domain" description="Nudix hydrolase" evidence="3">
    <location>
        <begin position="84"/>
        <end position="214"/>
    </location>
</feature>
<comment type="caution">
    <text evidence="4">The sequence shown here is derived from an EMBL/GenBank/DDBJ whole genome shotgun (WGS) entry which is preliminary data.</text>
</comment>
<gene>
    <name evidence="4" type="ORF">CDO81_13060</name>
</gene>
<dbReference type="Pfam" id="PF00293">
    <property type="entry name" value="NUDIX"/>
    <property type="match status" value="1"/>
</dbReference>
<keyword evidence="2 4" id="KW-0378">Hydrolase</keyword>